<dbReference type="InterPro" id="IPR036890">
    <property type="entry name" value="HATPase_C_sf"/>
</dbReference>
<evidence type="ECO:0000256" key="2">
    <source>
        <dbReference type="ARBA" id="ARBA00012438"/>
    </source>
</evidence>
<keyword evidence="3" id="KW-0808">Transferase</keyword>
<dbReference type="Pfam" id="PF02518">
    <property type="entry name" value="HATPase_c"/>
    <property type="match status" value="1"/>
</dbReference>
<dbReference type="SUPFAM" id="SSF55874">
    <property type="entry name" value="ATPase domain of HSP90 chaperone/DNA topoisomerase II/histidine kinase"/>
    <property type="match status" value="1"/>
</dbReference>
<keyword evidence="5" id="KW-0418">Kinase</keyword>
<dbReference type="RefSeq" id="WP_407031556.1">
    <property type="nucleotide sequence ID" value="NZ_JAQGEF010000011.1"/>
</dbReference>
<dbReference type="SUPFAM" id="SSF48452">
    <property type="entry name" value="TPR-like"/>
    <property type="match status" value="1"/>
</dbReference>
<accession>A0ABT4UK62</accession>
<dbReference type="SMART" id="SM00387">
    <property type="entry name" value="HATPase_c"/>
    <property type="match status" value="1"/>
</dbReference>
<feature type="domain" description="Histidine kinase" evidence="10">
    <location>
        <begin position="485"/>
        <end position="694"/>
    </location>
</feature>
<dbReference type="SUPFAM" id="SSF47384">
    <property type="entry name" value="Homodimeric domain of signal transducing histidine kinase"/>
    <property type="match status" value="1"/>
</dbReference>
<dbReference type="InterPro" id="IPR011990">
    <property type="entry name" value="TPR-like_helical_dom_sf"/>
</dbReference>
<dbReference type="PANTHER" id="PTHR42878:SF7">
    <property type="entry name" value="SENSOR HISTIDINE KINASE GLRK"/>
    <property type="match status" value="1"/>
</dbReference>
<feature type="coiled-coil region" evidence="8">
    <location>
        <begin position="451"/>
        <end position="478"/>
    </location>
</feature>
<evidence type="ECO:0000256" key="1">
    <source>
        <dbReference type="ARBA" id="ARBA00000085"/>
    </source>
</evidence>
<dbReference type="Gene3D" id="1.25.40.10">
    <property type="entry name" value="Tetratricopeptide repeat domain"/>
    <property type="match status" value="2"/>
</dbReference>
<evidence type="ECO:0000256" key="6">
    <source>
        <dbReference type="ARBA" id="ARBA00022840"/>
    </source>
</evidence>
<evidence type="ECO:0000256" key="7">
    <source>
        <dbReference type="ARBA" id="ARBA00023012"/>
    </source>
</evidence>
<dbReference type="InterPro" id="IPR003661">
    <property type="entry name" value="HisK_dim/P_dom"/>
</dbReference>
<dbReference type="Gene3D" id="3.30.565.10">
    <property type="entry name" value="Histidine kinase-like ATPase, C-terminal domain"/>
    <property type="match status" value="1"/>
</dbReference>
<keyword evidence="9" id="KW-1133">Transmembrane helix</keyword>
<evidence type="ECO:0000259" key="10">
    <source>
        <dbReference type="PROSITE" id="PS50109"/>
    </source>
</evidence>
<reference evidence="11 12" key="1">
    <citation type="submission" date="2022-12" db="EMBL/GenBank/DDBJ databases">
        <title>Chitinophagaceae gen. sp. nov., a new member of the family Chitinophagaceae, isolated from soil in a chemical factory.</title>
        <authorList>
            <person name="Ke Z."/>
        </authorList>
    </citation>
    <scope>NUCLEOTIDE SEQUENCE [LARGE SCALE GENOMIC DNA]</scope>
    <source>
        <strain evidence="11 12">LY-5</strain>
    </source>
</reference>
<keyword evidence="4" id="KW-0547">Nucleotide-binding</keyword>
<evidence type="ECO:0000256" key="8">
    <source>
        <dbReference type="SAM" id="Coils"/>
    </source>
</evidence>
<dbReference type="CDD" id="cd00082">
    <property type="entry name" value="HisKA"/>
    <property type="match status" value="1"/>
</dbReference>
<comment type="caution">
    <text evidence="11">The sequence shown here is derived from an EMBL/GenBank/DDBJ whole genome shotgun (WGS) entry which is preliminary data.</text>
</comment>
<dbReference type="InterPro" id="IPR050351">
    <property type="entry name" value="BphY/WalK/GraS-like"/>
</dbReference>
<evidence type="ECO:0000256" key="3">
    <source>
        <dbReference type="ARBA" id="ARBA00022679"/>
    </source>
</evidence>
<dbReference type="InterPro" id="IPR003594">
    <property type="entry name" value="HATPase_dom"/>
</dbReference>
<evidence type="ECO:0000313" key="11">
    <source>
        <dbReference type="EMBL" id="MDA3615231.1"/>
    </source>
</evidence>
<sequence length="694" mass="78853">MKQLLFSLFLSLIVIAGYGRDDNRLESTKAALDQLYAGFNGSPESIGKLIDLGKEGISLSPSDKHDYRLQFYLAMGTGYYYQQNFSQAKVNFELATKEALAAKIIEQAVKPLGNLVSIYYYLGEKELADSAAKELKAMLDKNDTLKNKGDIYYNLGLYNHQQKFYYSIALDYFLKSLELHKPIVDTTHIPKLKIDYGVKAMMVAEIYLYLKQPDKTIEYLNIAKPYLELSQILTIAVYGKYIKSYVLLNDKANALKYYNLLQIKGQESTGNWSELVSSNIQLAELYEKENNFKIARNYLEKADIQAKKDNKEILTSSVNLSWGDFYKLQKDYSKALQYYNLSQKGSAAYNKEQYAGYLKSITEVKLFTESPAETYISFQQYIAASDSLTKEMIALNIAEMEAIYQNKSKQQLIETQSEIITYSQKEKLGLIAGLILLLFIALLIYNTYRNKKKVADLLNSKNETLNELNKKLETANATKAKLFGIISHDLRSPISQVNHFLQLQQMNAPLITEEQKKAIQEKVKGATVQLLETMEDLLVWSKTQMDVFKVNKQDIHLNPLINNNILLLELKALDKNITINNVIPGDIKVKTDPDYLNTIIRNLLQNALNASPDSTTINIGYNYESFFHKIIIKNSGRSFSQSDFENAISDTSHSLSNSSLGLRIIHEMAGKIGISIHYVDSSVQETIVELKIPE</sequence>
<keyword evidence="9" id="KW-0812">Transmembrane</keyword>
<evidence type="ECO:0000256" key="4">
    <source>
        <dbReference type="ARBA" id="ARBA00022741"/>
    </source>
</evidence>
<dbReference type="InterPro" id="IPR005467">
    <property type="entry name" value="His_kinase_dom"/>
</dbReference>
<evidence type="ECO:0000256" key="9">
    <source>
        <dbReference type="SAM" id="Phobius"/>
    </source>
</evidence>
<comment type="catalytic activity">
    <reaction evidence="1">
        <text>ATP + protein L-histidine = ADP + protein N-phospho-L-histidine.</text>
        <dbReference type="EC" id="2.7.13.3"/>
    </reaction>
</comment>
<dbReference type="Gene3D" id="1.10.287.130">
    <property type="match status" value="1"/>
</dbReference>
<protein>
    <recommendedName>
        <fullName evidence="2">histidine kinase</fullName>
        <ecNumber evidence="2">2.7.13.3</ecNumber>
    </recommendedName>
</protein>
<gene>
    <name evidence="11" type="ORF">O3P16_10465</name>
</gene>
<evidence type="ECO:0000256" key="5">
    <source>
        <dbReference type="ARBA" id="ARBA00022777"/>
    </source>
</evidence>
<dbReference type="PANTHER" id="PTHR42878">
    <property type="entry name" value="TWO-COMPONENT HISTIDINE KINASE"/>
    <property type="match status" value="1"/>
</dbReference>
<name>A0ABT4UK62_9BACT</name>
<keyword evidence="12" id="KW-1185">Reference proteome</keyword>
<feature type="transmembrane region" description="Helical" evidence="9">
    <location>
        <begin position="428"/>
        <end position="448"/>
    </location>
</feature>
<evidence type="ECO:0000313" key="12">
    <source>
        <dbReference type="Proteomes" id="UP001210231"/>
    </source>
</evidence>
<dbReference type="EMBL" id="JAQGEF010000011">
    <property type="protein sequence ID" value="MDA3615231.1"/>
    <property type="molecule type" value="Genomic_DNA"/>
</dbReference>
<keyword evidence="7" id="KW-0902">Two-component regulatory system</keyword>
<dbReference type="EC" id="2.7.13.3" evidence="2"/>
<keyword evidence="6" id="KW-0067">ATP-binding</keyword>
<dbReference type="Proteomes" id="UP001210231">
    <property type="component" value="Unassembled WGS sequence"/>
</dbReference>
<proteinExistence type="predicted"/>
<keyword evidence="8" id="KW-0175">Coiled coil</keyword>
<dbReference type="InterPro" id="IPR036097">
    <property type="entry name" value="HisK_dim/P_sf"/>
</dbReference>
<organism evidence="11 12">
    <name type="scientific">Polluticaenibacter yanchengensis</name>
    <dbReference type="NCBI Taxonomy" id="3014562"/>
    <lineage>
        <taxon>Bacteria</taxon>
        <taxon>Pseudomonadati</taxon>
        <taxon>Bacteroidota</taxon>
        <taxon>Chitinophagia</taxon>
        <taxon>Chitinophagales</taxon>
        <taxon>Chitinophagaceae</taxon>
        <taxon>Polluticaenibacter</taxon>
    </lineage>
</organism>
<keyword evidence="9" id="KW-0472">Membrane</keyword>
<dbReference type="PROSITE" id="PS50109">
    <property type="entry name" value="HIS_KIN"/>
    <property type="match status" value="1"/>
</dbReference>